<feature type="compositionally biased region" description="Basic and acidic residues" evidence="1">
    <location>
        <begin position="251"/>
        <end position="265"/>
    </location>
</feature>
<comment type="caution">
    <text evidence="2">The sequence shown here is derived from an EMBL/GenBank/DDBJ whole genome shotgun (WGS) entry which is preliminary data.</text>
</comment>
<accession>A0A6P0CF20</accession>
<gene>
    <name evidence="2" type="ORF">GV827_20570</name>
</gene>
<feature type="region of interest" description="Disordered" evidence="1">
    <location>
        <begin position="243"/>
        <end position="265"/>
    </location>
</feature>
<proteinExistence type="predicted"/>
<reference evidence="2 3" key="1">
    <citation type="submission" date="2020-01" db="EMBL/GenBank/DDBJ databases">
        <title>Sulfitobacter sediminilitoris sp. nov., isolated from a tidal flat.</title>
        <authorList>
            <person name="Park S."/>
            <person name="Yoon J.-H."/>
        </authorList>
    </citation>
    <scope>NUCLEOTIDE SEQUENCE [LARGE SCALE GENOMIC DNA]</scope>
    <source>
        <strain evidence="2 3">JBTF-M27</strain>
    </source>
</reference>
<name>A0A6P0CF20_9RHOB</name>
<sequence>MKRFKSDKVHRIILKAQDKMFSGVPAASRGEVFSYHEDAKLPIDTGSGTWRNFKVTLVSYMVEDEDYWENVRLVGTAITNRERKVFSAPGEDRADEEGKPEDIGLVILENQTLDILPYSVELYMRAFDDSSDITKLILEEFRSAVSVGLAGATATLPFSSSAQTVGSAILKKVVKKIGDPDEVGSLQHILLEIPHRMWKREPTVNYWLGHKFAYYYNYDNGWQECYLVLFRFELKSKEQVQGTADTAISSEEERKTPEDKPFQSD</sequence>
<organism evidence="2 3">
    <name type="scientific">Sulfitobacter sediminilitoris</name>
    <dbReference type="NCBI Taxonomy" id="2698830"/>
    <lineage>
        <taxon>Bacteria</taxon>
        <taxon>Pseudomonadati</taxon>
        <taxon>Pseudomonadota</taxon>
        <taxon>Alphaproteobacteria</taxon>
        <taxon>Rhodobacterales</taxon>
        <taxon>Roseobacteraceae</taxon>
        <taxon>Sulfitobacter</taxon>
    </lineage>
</organism>
<evidence type="ECO:0000313" key="2">
    <source>
        <dbReference type="EMBL" id="NEK24771.1"/>
    </source>
</evidence>
<dbReference type="RefSeq" id="WP_164355705.1">
    <property type="nucleotide sequence ID" value="NZ_JAABNT010000021.1"/>
</dbReference>
<evidence type="ECO:0000256" key="1">
    <source>
        <dbReference type="SAM" id="MobiDB-lite"/>
    </source>
</evidence>
<dbReference type="Proteomes" id="UP000468591">
    <property type="component" value="Unassembled WGS sequence"/>
</dbReference>
<keyword evidence="3" id="KW-1185">Reference proteome</keyword>
<dbReference type="EMBL" id="JAABNT010000021">
    <property type="protein sequence ID" value="NEK24771.1"/>
    <property type="molecule type" value="Genomic_DNA"/>
</dbReference>
<protein>
    <submittedName>
        <fullName evidence="2">Uncharacterized protein</fullName>
    </submittedName>
</protein>
<dbReference type="AlphaFoldDB" id="A0A6P0CF20"/>
<evidence type="ECO:0000313" key="3">
    <source>
        <dbReference type="Proteomes" id="UP000468591"/>
    </source>
</evidence>